<dbReference type="GO" id="GO:0016853">
    <property type="term" value="F:isomerase activity"/>
    <property type="evidence" value="ECO:0007669"/>
    <property type="project" value="UniProtKB-KW"/>
</dbReference>
<evidence type="ECO:0000259" key="1">
    <source>
        <dbReference type="Pfam" id="PF07883"/>
    </source>
</evidence>
<dbReference type="EMBL" id="JACHIP010000002">
    <property type="protein sequence ID" value="MBB5056843.1"/>
    <property type="molecule type" value="Genomic_DNA"/>
</dbReference>
<protein>
    <submittedName>
        <fullName evidence="2">Mannose-6-phosphate isomerase-like protein (Cupin superfamily)</fullName>
    </submittedName>
</protein>
<accession>A0A7W7ZBL5</accession>
<dbReference type="Proteomes" id="UP000540989">
    <property type="component" value="Unassembled WGS sequence"/>
</dbReference>
<feature type="domain" description="Cupin type-2" evidence="1">
    <location>
        <begin position="75"/>
        <end position="142"/>
    </location>
</feature>
<dbReference type="AlphaFoldDB" id="A0A7W7ZBL5"/>
<comment type="caution">
    <text evidence="2">The sequence shown here is derived from an EMBL/GenBank/DDBJ whole genome shotgun (WGS) entry which is preliminary data.</text>
</comment>
<dbReference type="SUPFAM" id="SSF51182">
    <property type="entry name" value="RmlC-like cupins"/>
    <property type="match status" value="1"/>
</dbReference>
<dbReference type="RefSeq" id="WP_184215091.1">
    <property type="nucleotide sequence ID" value="NZ_JACHIP010000002.1"/>
</dbReference>
<dbReference type="Pfam" id="PF07883">
    <property type="entry name" value="Cupin_2"/>
    <property type="match status" value="1"/>
</dbReference>
<keyword evidence="3" id="KW-1185">Reference proteome</keyword>
<dbReference type="InterPro" id="IPR011051">
    <property type="entry name" value="RmlC_Cupin_sf"/>
</dbReference>
<sequence length="151" mass="16025">MKKMDRRELGLALSAFAALGGISAEGQSGEGSTLAHSEIFAFDKLPVNTGKNGMASRSVIRGTLATGEYIEVHETMLPPGEMPHPPHRHTHSELLLIREGRLEVTSDGQHGYVEPGGVIFTASGVLHGLKNVGSVPANYFVVAVGLQKVID</sequence>
<name>A0A7W7ZBL5_9BACT</name>
<reference evidence="2 3" key="1">
    <citation type="submission" date="2020-08" db="EMBL/GenBank/DDBJ databases">
        <title>Genomic Encyclopedia of Type Strains, Phase IV (KMG-V): Genome sequencing to study the core and pangenomes of soil and plant-associated prokaryotes.</title>
        <authorList>
            <person name="Whitman W."/>
        </authorList>
    </citation>
    <scope>NUCLEOTIDE SEQUENCE [LARGE SCALE GENOMIC DNA]</scope>
    <source>
        <strain evidence="2 3">M8UP14</strain>
    </source>
</reference>
<keyword evidence="2" id="KW-0413">Isomerase</keyword>
<dbReference type="InterPro" id="IPR013096">
    <property type="entry name" value="Cupin_2"/>
</dbReference>
<dbReference type="InterPro" id="IPR014710">
    <property type="entry name" value="RmlC-like_jellyroll"/>
</dbReference>
<proteinExistence type="predicted"/>
<gene>
    <name evidence="2" type="ORF">HDF16_001528</name>
</gene>
<dbReference type="Gene3D" id="2.60.120.10">
    <property type="entry name" value="Jelly Rolls"/>
    <property type="match status" value="1"/>
</dbReference>
<evidence type="ECO:0000313" key="2">
    <source>
        <dbReference type="EMBL" id="MBB5056843.1"/>
    </source>
</evidence>
<organism evidence="2 3">
    <name type="scientific">Granulicella aggregans</name>
    <dbReference type="NCBI Taxonomy" id="474949"/>
    <lineage>
        <taxon>Bacteria</taxon>
        <taxon>Pseudomonadati</taxon>
        <taxon>Acidobacteriota</taxon>
        <taxon>Terriglobia</taxon>
        <taxon>Terriglobales</taxon>
        <taxon>Acidobacteriaceae</taxon>
        <taxon>Granulicella</taxon>
    </lineage>
</organism>
<evidence type="ECO:0000313" key="3">
    <source>
        <dbReference type="Proteomes" id="UP000540989"/>
    </source>
</evidence>